<keyword evidence="1" id="KW-0472">Membrane</keyword>
<evidence type="ECO:0000256" key="1">
    <source>
        <dbReference type="SAM" id="Phobius"/>
    </source>
</evidence>
<keyword evidence="3" id="KW-1185">Reference proteome</keyword>
<name>A0ABV3Z4W6_9PROT</name>
<dbReference type="Proteomes" id="UP001560685">
    <property type="component" value="Unassembled WGS sequence"/>
</dbReference>
<feature type="transmembrane region" description="Helical" evidence="1">
    <location>
        <begin position="186"/>
        <end position="210"/>
    </location>
</feature>
<accession>A0ABV3Z4W6</accession>
<organism evidence="2 3">
    <name type="scientific">Hyphococcus lacteus</name>
    <dbReference type="NCBI Taxonomy" id="3143536"/>
    <lineage>
        <taxon>Bacteria</taxon>
        <taxon>Pseudomonadati</taxon>
        <taxon>Pseudomonadota</taxon>
        <taxon>Alphaproteobacteria</taxon>
        <taxon>Parvularculales</taxon>
        <taxon>Parvularculaceae</taxon>
        <taxon>Hyphococcus</taxon>
    </lineage>
</organism>
<sequence length="378" mass="42300">MKSFRRVIFWMHLTAGVLAGAVIFFMSITGVMLTYQRQIVGAAERGLVTEVVGPRLSADAIVEIAREYGESTRIEISSRDDAPIKILKGRDQILLHPVSGDLLLVGDTATEKFFHKTMGFHRWFALEGDARKTGRAITGAANLLFVFLVASGLFLWLTPSVRWVLVKSKMLFNMAPPTGKARDYNWHHVFSIWMLLPIFFMATTATVFYYPWANKVLFAAYGEKPQPGRGAPPTKVELPEFDVNSQPIVLEDRMQRAAAEYKGWKRISFPAETALNAPIYFSVDTGNGARYQDKYEAVIAPDGVLLSADRPSDRRTAGMRARIFVRYLHTGEIFGFVGQTLAGLGSIASLFLVWTGLALSYRRLIRPVIQKRRTTTLG</sequence>
<dbReference type="Pfam" id="PF03929">
    <property type="entry name" value="PepSY_TM"/>
    <property type="match status" value="1"/>
</dbReference>
<evidence type="ECO:0000313" key="2">
    <source>
        <dbReference type="EMBL" id="MEX6632387.1"/>
    </source>
</evidence>
<proteinExistence type="predicted"/>
<feature type="transmembrane region" description="Helical" evidence="1">
    <location>
        <begin position="7"/>
        <end position="28"/>
    </location>
</feature>
<dbReference type="EMBL" id="JBEHZE010000001">
    <property type="protein sequence ID" value="MEX6632387.1"/>
    <property type="molecule type" value="Genomic_DNA"/>
</dbReference>
<dbReference type="PANTHER" id="PTHR34219">
    <property type="entry name" value="IRON-REGULATED INNER MEMBRANE PROTEIN-RELATED"/>
    <property type="match status" value="1"/>
</dbReference>
<dbReference type="PANTHER" id="PTHR34219:SF3">
    <property type="entry name" value="BLL7967 PROTEIN"/>
    <property type="match status" value="1"/>
</dbReference>
<comment type="caution">
    <text evidence="2">The sequence shown here is derived from an EMBL/GenBank/DDBJ whole genome shotgun (WGS) entry which is preliminary data.</text>
</comment>
<evidence type="ECO:0000313" key="3">
    <source>
        <dbReference type="Proteomes" id="UP001560685"/>
    </source>
</evidence>
<protein>
    <submittedName>
        <fullName evidence="2">PepSY-associated TM helix domain-containing protein</fullName>
    </submittedName>
</protein>
<keyword evidence="1" id="KW-0812">Transmembrane</keyword>
<keyword evidence="1" id="KW-1133">Transmembrane helix</keyword>
<dbReference type="RefSeq" id="WP_369312312.1">
    <property type="nucleotide sequence ID" value="NZ_JBEHZE010000001.1"/>
</dbReference>
<reference evidence="2 3" key="1">
    <citation type="submission" date="2024-05" db="EMBL/GenBank/DDBJ databases">
        <title>Three bacterial strains, DH-69, EH-24, and ECK-19 isolated from coastal sediments.</title>
        <authorList>
            <person name="Ye Y.-Q."/>
            <person name="Du Z.-J."/>
        </authorList>
    </citation>
    <scope>NUCLEOTIDE SEQUENCE [LARGE SCALE GENOMIC DNA]</scope>
    <source>
        <strain evidence="2 3">ECK-19</strain>
    </source>
</reference>
<feature type="transmembrane region" description="Helical" evidence="1">
    <location>
        <begin position="143"/>
        <end position="165"/>
    </location>
</feature>
<feature type="transmembrane region" description="Helical" evidence="1">
    <location>
        <begin position="333"/>
        <end position="361"/>
    </location>
</feature>
<dbReference type="InterPro" id="IPR005625">
    <property type="entry name" value="PepSY-ass_TM"/>
</dbReference>
<gene>
    <name evidence="2" type="ORF">ABFZ84_02405</name>
</gene>